<dbReference type="CDD" id="cd00090">
    <property type="entry name" value="HTH_ARSR"/>
    <property type="match status" value="1"/>
</dbReference>
<dbReference type="PROSITE" id="PS51000">
    <property type="entry name" value="HTH_DEOR_2"/>
    <property type="match status" value="1"/>
</dbReference>
<dbReference type="Gene3D" id="1.10.10.10">
    <property type="entry name" value="Winged helix-like DNA-binding domain superfamily/Winged helix DNA-binding domain"/>
    <property type="match status" value="1"/>
</dbReference>
<dbReference type="InterPro" id="IPR037171">
    <property type="entry name" value="NagB/RpiA_transferase-like"/>
</dbReference>
<evidence type="ECO:0000313" key="5">
    <source>
        <dbReference type="Proteomes" id="UP001054854"/>
    </source>
</evidence>
<name>A0ABQ3TU33_STRHY</name>
<dbReference type="InterPro" id="IPR001034">
    <property type="entry name" value="DeoR_HTH"/>
</dbReference>
<dbReference type="InterPro" id="IPR050313">
    <property type="entry name" value="Carb_Metab_HTH_regulators"/>
</dbReference>
<dbReference type="PRINTS" id="PR00037">
    <property type="entry name" value="HTHLACR"/>
</dbReference>
<dbReference type="InterPro" id="IPR011991">
    <property type="entry name" value="ArsR-like_HTH"/>
</dbReference>
<proteinExistence type="predicted"/>
<dbReference type="Proteomes" id="UP001054854">
    <property type="component" value="Unassembled WGS sequence"/>
</dbReference>
<gene>
    <name evidence="4" type="ORF">TPA0910_12530</name>
</gene>
<dbReference type="InterPro" id="IPR036390">
    <property type="entry name" value="WH_DNA-bd_sf"/>
</dbReference>
<keyword evidence="1" id="KW-0805">Transcription regulation</keyword>
<sequence length="260" mass="27610">MSESSAERRRFILERVRASGYAGARELAREFCVDGSTVRRDLAQLERAGLVRRTRGGVLPADPADAVDTPYDVRRNQRAAQKRALGEAAAELVEDGQSVIIDNGSTMYQVAAGLRQRQNLTVITNDLMVALCLSGHPSLQLHMTGGVMLDTVYTLVGPGAVASLRGLHADWAFLGAEGVHPQAGVTNVNVVEIAVKQAMIEAAERVVIVADSSKLGRRSLAPVCGLNDVSALITDDELPAGERAGYGPALRCITAADGRP</sequence>
<accession>A0ABQ3TU33</accession>
<dbReference type="SMART" id="SM01134">
    <property type="entry name" value="DeoRC"/>
    <property type="match status" value="1"/>
</dbReference>
<dbReference type="Pfam" id="PF08220">
    <property type="entry name" value="HTH_DeoR"/>
    <property type="match status" value="1"/>
</dbReference>
<comment type="caution">
    <text evidence="4">The sequence shown here is derived from an EMBL/GenBank/DDBJ whole genome shotgun (WGS) entry which is preliminary data.</text>
</comment>
<dbReference type="RefSeq" id="WP_063816974.1">
    <property type="nucleotide sequence ID" value="NZ_BBON01000022.1"/>
</dbReference>
<dbReference type="SMART" id="SM00420">
    <property type="entry name" value="HTH_DEOR"/>
    <property type="match status" value="1"/>
</dbReference>
<evidence type="ECO:0000313" key="4">
    <source>
        <dbReference type="EMBL" id="GHJ26820.1"/>
    </source>
</evidence>
<reference evidence="4" key="1">
    <citation type="submission" date="2024-05" db="EMBL/GenBank/DDBJ databases">
        <title>Whole genome shotgun sequence of Streptomyces hygroscopicus NBRC 113678.</title>
        <authorList>
            <person name="Komaki H."/>
            <person name="Tamura T."/>
        </authorList>
    </citation>
    <scope>NUCLEOTIDE SEQUENCE</scope>
    <source>
        <strain evidence="4">N11-34</strain>
    </source>
</reference>
<keyword evidence="2" id="KW-0804">Transcription</keyword>
<evidence type="ECO:0000259" key="3">
    <source>
        <dbReference type="PROSITE" id="PS51000"/>
    </source>
</evidence>
<dbReference type="Gene3D" id="3.40.50.1360">
    <property type="match status" value="1"/>
</dbReference>
<dbReference type="SUPFAM" id="SSF100950">
    <property type="entry name" value="NagB/RpiA/CoA transferase-like"/>
    <property type="match status" value="1"/>
</dbReference>
<protein>
    <submittedName>
        <fullName evidence="4">GntR family transcriptional regulator</fullName>
    </submittedName>
</protein>
<dbReference type="PANTHER" id="PTHR30363">
    <property type="entry name" value="HTH-TYPE TRANSCRIPTIONAL REGULATOR SRLR-RELATED"/>
    <property type="match status" value="1"/>
</dbReference>
<evidence type="ECO:0000256" key="2">
    <source>
        <dbReference type="ARBA" id="ARBA00023163"/>
    </source>
</evidence>
<dbReference type="Pfam" id="PF00455">
    <property type="entry name" value="DeoRC"/>
    <property type="match status" value="1"/>
</dbReference>
<dbReference type="InterPro" id="IPR036388">
    <property type="entry name" value="WH-like_DNA-bd_sf"/>
</dbReference>
<feature type="domain" description="HTH deoR-type" evidence="3">
    <location>
        <begin position="5"/>
        <end position="60"/>
    </location>
</feature>
<evidence type="ECO:0000256" key="1">
    <source>
        <dbReference type="ARBA" id="ARBA00023015"/>
    </source>
</evidence>
<dbReference type="InterPro" id="IPR014036">
    <property type="entry name" value="DeoR-like_C"/>
</dbReference>
<dbReference type="PANTHER" id="PTHR30363:SF44">
    <property type="entry name" value="AGA OPERON TRANSCRIPTIONAL REPRESSOR-RELATED"/>
    <property type="match status" value="1"/>
</dbReference>
<dbReference type="SUPFAM" id="SSF46785">
    <property type="entry name" value="Winged helix' DNA-binding domain"/>
    <property type="match status" value="1"/>
</dbReference>
<dbReference type="EMBL" id="BNEK01000002">
    <property type="protein sequence ID" value="GHJ26820.1"/>
    <property type="molecule type" value="Genomic_DNA"/>
</dbReference>
<keyword evidence="5" id="KW-1185">Reference proteome</keyword>
<organism evidence="4 5">
    <name type="scientific">Streptomyces hygroscopicus</name>
    <dbReference type="NCBI Taxonomy" id="1912"/>
    <lineage>
        <taxon>Bacteria</taxon>
        <taxon>Bacillati</taxon>
        <taxon>Actinomycetota</taxon>
        <taxon>Actinomycetes</taxon>
        <taxon>Kitasatosporales</taxon>
        <taxon>Streptomycetaceae</taxon>
        <taxon>Streptomyces</taxon>
        <taxon>Streptomyces violaceusniger group</taxon>
    </lineage>
</organism>